<dbReference type="RefSeq" id="WP_105860460.1">
    <property type="nucleotide sequence ID" value="NZ_PUEJ01000001.1"/>
</dbReference>
<dbReference type="EMBL" id="PUEJ01000001">
    <property type="protein sequence ID" value="PRH89497.1"/>
    <property type="molecule type" value="Genomic_DNA"/>
</dbReference>
<dbReference type="InterPro" id="IPR043143">
    <property type="entry name" value="Mal/L-sulf/L-lact_DH-like_NADP"/>
</dbReference>
<gene>
    <name evidence="3" type="ORF">C5L14_02685</name>
</gene>
<dbReference type="GO" id="GO:0016491">
    <property type="term" value="F:oxidoreductase activity"/>
    <property type="evidence" value="ECO:0007669"/>
    <property type="project" value="UniProtKB-KW"/>
</dbReference>
<comment type="caution">
    <text evidence="3">The sequence shown here is derived from an EMBL/GenBank/DDBJ whole genome shotgun (WGS) entry which is preliminary data.</text>
</comment>
<dbReference type="Gene3D" id="3.30.1370.60">
    <property type="entry name" value="Hypothetical oxidoreductase yiak, domain 2"/>
    <property type="match status" value="1"/>
</dbReference>
<evidence type="ECO:0000313" key="4">
    <source>
        <dbReference type="Proteomes" id="UP000237682"/>
    </source>
</evidence>
<accession>A0A2S9QJF5</accession>
<sequence length="345" mass="36028">MTDSRLLTTGELSERVEAIFRKAGFNAAQAGAVTRVIVAGERDACKSHGIYRIEGALRTVKAGKVRPDAEPEVPPQNASAIVKVNAKGGFANPAFELGLPLLVERARTYGLAALVINDCTHFSALWPEVEAVTEQGLAALVMCPSYSAVAPTGGNKPLLGTNPFGFGWPRRGKPPYVFDFATSVAARGEIELHRRAGKPLPEGWAIDADGRPTTDPSAALAGAMLPFGGHKGSAIGTMIELLAGIMIGDLTSPEALEALGTTTLAPAHGELVLAFSPEKFAAGRSGDPFARAEILFETIVGQGARLPSQRRFAARAKSQAEGVALSAAEVAQLDRLLALGVDAVD</sequence>
<reference evidence="3 4" key="1">
    <citation type="submission" date="2018-02" db="EMBL/GenBank/DDBJ databases">
        <title>Whole genome sequencing of endophytic bacterium.</title>
        <authorList>
            <person name="Eedara R."/>
            <person name="Podile A.R."/>
        </authorList>
    </citation>
    <scope>NUCLEOTIDE SEQUENCE [LARGE SCALE GENOMIC DNA]</scope>
    <source>
        <strain evidence="3 4">RP1T</strain>
    </source>
</reference>
<evidence type="ECO:0000313" key="3">
    <source>
        <dbReference type="EMBL" id="PRH89497.1"/>
    </source>
</evidence>
<evidence type="ECO:0000256" key="1">
    <source>
        <dbReference type="ARBA" id="ARBA00006056"/>
    </source>
</evidence>
<dbReference type="Gene3D" id="1.10.1530.10">
    <property type="match status" value="1"/>
</dbReference>
<dbReference type="SUPFAM" id="SSF89733">
    <property type="entry name" value="L-sulfolactate dehydrogenase-like"/>
    <property type="match status" value="1"/>
</dbReference>
<dbReference type="Pfam" id="PF02615">
    <property type="entry name" value="Ldh_2"/>
    <property type="match status" value="1"/>
</dbReference>
<evidence type="ECO:0000256" key="2">
    <source>
        <dbReference type="ARBA" id="ARBA00023002"/>
    </source>
</evidence>
<organism evidence="3 4">
    <name type="scientific">Labrys okinawensis</name>
    <dbReference type="NCBI Taxonomy" id="346911"/>
    <lineage>
        <taxon>Bacteria</taxon>
        <taxon>Pseudomonadati</taxon>
        <taxon>Pseudomonadota</taxon>
        <taxon>Alphaproteobacteria</taxon>
        <taxon>Hyphomicrobiales</taxon>
        <taxon>Xanthobacteraceae</taxon>
        <taxon>Labrys</taxon>
    </lineage>
</organism>
<dbReference type="OrthoDB" id="9811519at2"/>
<dbReference type="InterPro" id="IPR043144">
    <property type="entry name" value="Mal/L-sulf/L-lact_DH-like_ah"/>
</dbReference>
<keyword evidence="2" id="KW-0560">Oxidoreductase</keyword>
<protein>
    <submittedName>
        <fullName evidence="3">Oxidoreductase</fullName>
    </submittedName>
</protein>
<dbReference type="PANTHER" id="PTHR11091">
    <property type="entry name" value="OXIDOREDUCTASE-RELATED"/>
    <property type="match status" value="1"/>
</dbReference>
<dbReference type="InterPro" id="IPR003767">
    <property type="entry name" value="Malate/L-lactate_DH-like"/>
</dbReference>
<dbReference type="Proteomes" id="UP000237682">
    <property type="component" value="Unassembled WGS sequence"/>
</dbReference>
<comment type="similarity">
    <text evidence="1">Belongs to the LDH2/MDH2 oxidoreductase family.</text>
</comment>
<name>A0A2S9QJF5_9HYPH</name>
<dbReference type="PANTHER" id="PTHR11091:SF0">
    <property type="entry name" value="MALATE DEHYDROGENASE"/>
    <property type="match status" value="1"/>
</dbReference>
<dbReference type="InterPro" id="IPR036111">
    <property type="entry name" value="Mal/L-sulfo/L-lacto_DH-like_sf"/>
</dbReference>
<keyword evidence="4" id="KW-1185">Reference proteome</keyword>
<dbReference type="AlphaFoldDB" id="A0A2S9QJF5"/>
<proteinExistence type="inferred from homology"/>